<organism evidence="2 3">
    <name type="scientific">Cynara cardunculus var. scolymus</name>
    <name type="common">Globe artichoke</name>
    <name type="synonym">Cynara scolymus</name>
    <dbReference type="NCBI Taxonomy" id="59895"/>
    <lineage>
        <taxon>Eukaryota</taxon>
        <taxon>Viridiplantae</taxon>
        <taxon>Streptophyta</taxon>
        <taxon>Embryophyta</taxon>
        <taxon>Tracheophyta</taxon>
        <taxon>Spermatophyta</taxon>
        <taxon>Magnoliopsida</taxon>
        <taxon>eudicotyledons</taxon>
        <taxon>Gunneridae</taxon>
        <taxon>Pentapetalae</taxon>
        <taxon>asterids</taxon>
        <taxon>campanulids</taxon>
        <taxon>Asterales</taxon>
        <taxon>Asteraceae</taxon>
        <taxon>Carduoideae</taxon>
        <taxon>Cardueae</taxon>
        <taxon>Carduinae</taxon>
        <taxon>Cynara</taxon>
    </lineage>
</organism>
<evidence type="ECO:0000313" key="2">
    <source>
        <dbReference type="EMBL" id="KVI00089.1"/>
    </source>
</evidence>
<evidence type="ECO:0000256" key="1">
    <source>
        <dbReference type="SAM" id="Phobius"/>
    </source>
</evidence>
<keyword evidence="1" id="KW-0812">Transmembrane</keyword>
<reference evidence="2 3" key="1">
    <citation type="journal article" date="2016" name="Sci. Rep.">
        <title>The genome sequence of the outbreeding globe artichoke constructed de novo incorporating a phase-aware low-pass sequencing strategy of F1 progeny.</title>
        <authorList>
            <person name="Scaglione D."/>
            <person name="Reyes-Chin-Wo S."/>
            <person name="Acquadro A."/>
            <person name="Froenicke L."/>
            <person name="Portis E."/>
            <person name="Beitel C."/>
            <person name="Tirone M."/>
            <person name="Mauro R."/>
            <person name="Lo Monaco A."/>
            <person name="Mauromicale G."/>
            <person name="Faccioli P."/>
            <person name="Cattivelli L."/>
            <person name="Rieseberg L."/>
            <person name="Michelmore R."/>
            <person name="Lanteri S."/>
        </authorList>
    </citation>
    <scope>NUCLEOTIDE SEQUENCE [LARGE SCALE GENOMIC DNA]</scope>
    <source>
        <strain evidence="2">2C</strain>
    </source>
</reference>
<sequence>MYRSFSLSIYISISVCVCIYTAIQRAWWWWWWRITVADGGVHTFGGGEVQGRSGGGGDHQRVGEACFRN</sequence>
<dbReference type="Gramene" id="KVI00089">
    <property type="protein sequence ID" value="KVI00089"/>
    <property type="gene ID" value="Ccrd_021664"/>
</dbReference>
<keyword evidence="1" id="KW-0472">Membrane</keyword>
<dbReference type="AlphaFoldDB" id="A0A103Y054"/>
<gene>
    <name evidence="2" type="ORF">Ccrd_021664</name>
</gene>
<comment type="caution">
    <text evidence="2">The sequence shown here is derived from an EMBL/GenBank/DDBJ whole genome shotgun (WGS) entry which is preliminary data.</text>
</comment>
<proteinExistence type="predicted"/>
<feature type="transmembrane region" description="Helical" evidence="1">
    <location>
        <begin position="7"/>
        <end position="30"/>
    </location>
</feature>
<dbReference type="EMBL" id="LEKV01003399">
    <property type="protein sequence ID" value="KVI00089.1"/>
    <property type="molecule type" value="Genomic_DNA"/>
</dbReference>
<dbReference type="Proteomes" id="UP000243975">
    <property type="component" value="Unassembled WGS sequence"/>
</dbReference>
<name>A0A103Y054_CYNCS</name>
<accession>A0A103Y054</accession>
<keyword evidence="1" id="KW-1133">Transmembrane helix</keyword>
<evidence type="ECO:0000313" key="3">
    <source>
        <dbReference type="Proteomes" id="UP000243975"/>
    </source>
</evidence>
<protein>
    <submittedName>
        <fullName evidence="2">Uncharacterized protein</fullName>
    </submittedName>
</protein>
<keyword evidence="3" id="KW-1185">Reference proteome</keyword>